<keyword evidence="2" id="KW-0805">Transcription regulation</keyword>
<evidence type="ECO:0000259" key="5">
    <source>
        <dbReference type="PROSITE" id="PS50931"/>
    </source>
</evidence>
<keyword evidence="3 6" id="KW-0238">DNA-binding</keyword>
<evidence type="ECO:0000313" key="6">
    <source>
        <dbReference type="EMBL" id="MBB3770529.1"/>
    </source>
</evidence>
<dbReference type="SUPFAM" id="SSF46785">
    <property type="entry name" value="Winged helix' DNA-binding domain"/>
    <property type="match status" value="1"/>
</dbReference>
<evidence type="ECO:0000256" key="3">
    <source>
        <dbReference type="ARBA" id="ARBA00023125"/>
    </source>
</evidence>
<dbReference type="Pfam" id="PF03466">
    <property type="entry name" value="LysR_substrate"/>
    <property type="match status" value="1"/>
</dbReference>
<dbReference type="InterPro" id="IPR005119">
    <property type="entry name" value="LysR_subst-bd"/>
</dbReference>
<dbReference type="PANTHER" id="PTHR30537:SF3">
    <property type="entry name" value="TRANSCRIPTIONAL REGULATORY PROTEIN"/>
    <property type="match status" value="1"/>
</dbReference>
<gene>
    <name evidence="6" type="ORF">FHS55_001124</name>
</gene>
<name>A0A839Z4K2_9HYPH</name>
<evidence type="ECO:0000256" key="4">
    <source>
        <dbReference type="ARBA" id="ARBA00023163"/>
    </source>
</evidence>
<protein>
    <submittedName>
        <fullName evidence="6">DNA-binding transcriptional LysR family regulator</fullName>
    </submittedName>
</protein>
<sequence>MMDWDHLRIFLAVARAGQMLAAARQLGLDHATVGRRLAALEAGLGSKLIERRTTGSELTPAGERLLAHAERIETEMLQAQAALGNVDLALAGTVRIGAPDGFGTYFLAPRLGRLADEHPSLTIQLAPLPRSFSLPKREVDIAVTLQRPGEGRLVARKLTDYSLGVYATRDYLERTGPVARLADLAGRLLVTYVPDLVYSPALDYFEAFREVEARRLECASVVGQMEAVRAGAGIGILHDYAARAHGELVRLLPELSFRRAYWLVTHADIHGLRRIREVEDFIAGAVREARGSFIAADLPRPALVPADGVGSAGGVRSDRAR</sequence>
<keyword evidence="7" id="KW-1185">Reference proteome</keyword>
<comment type="caution">
    <text evidence="6">The sequence shown here is derived from an EMBL/GenBank/DDBJ whole genome shotgun (WGS) entry which is preliminary data.</text>
</comment>
<dbReference type="InterPro" id="IPR000847">
    <property type="entry name" value="LysR_HTH_N"/>
</dbReference>
<dbReference type="Proteomes" id="UP000533469">
    <property type="component" value="Unassembled WGS sequence"/>
</dbReference>
<dbReference type="GO" id="GO:0003700">
    <property type="term" value="F:DNA-binding transcription factor activity"/>
    <property type="evidence" value="ECO:0007669"/>
    <property type="project" value="InterPro"/>
</dbReference>
<dbReference type="Gene3D" id="1.10.10.10">
    <property type="entry name" value="Winged helix-like DNA-binding domain superfamily/Winged helix DNA-binding domain"/>
    <property type="match status" value="1"/>
</dbReference>
<comment type="similarity">
    <text evidence="1">Belongs to the LysR transcriptional regulatory family.</text>
</comment>
<dbReference type="SUPFAM" id="SSF53850">
    <property type="entry name" value="Periplasmic binding protein-like II"/>
    <property type="match status" value="1"/>
</dbReference>
<keyword evidence="4" id="KW-0804">Transcription</keyword>
<organism evidence="6 7">
    <name type="scientific">Ancylobacter tetraedralis</name>
    <dbReference type="NCBI Taxonomy" id="217068"/>
    <lineage>
        <taxon>Bacteria</taxon>
        <taxon>Pseudomonadati</taxon>
        <taxon>Pseudomonadota</taxon>
        <taxon>Alphaproteobacteria</taxon>
        <taxon>Hyphomicrobiales</taxon>
        <taxon>Xanthobacteraceae</taxon>
        <taxon>Ancylobacter</taxon>
    </lineage>
</organism>
<dbReference type="InterPro" id="IPR036390">
    <property type="entry name" value="WH_DNA-bd_sf"/>
</dbReference>
<dbReference type="AlphaFoldDB" id="A0A839Z4K2"/>
<evidence type="ECO:0000256" key="2">
    <source>
        <dbReference type="ARBA" id="ARBA00023015"/>
    </source>
</evidence>
<reference evidence="6 7" key="1">
    <citation type="submission" date="2020-08" db="EMBL/GenBank/DDBJ databases">
        <title>Genomic Encyclopedia of Type Strains, Phase IV (KMG-IV): sequencing the most valuable type-strain genomes for metagenomic binning, comparative biology and taxonomic classification.</title>
        <authorList>
            <person name="Goeker M."/>
        </authorList>
    </citation>
    <scope>NUCLEOTIDE SEQUENCE [LARGE SCALE GENOMIC DNA]</scope>
    <source>
        <strain evidence="6 7">DSM 5895</strain>
    </source>
</reference>
<dbReference type="InterPro" id="IPR058163">
    <property type="entry name" value="LysR-type_TF_proteobact-type"/>
</dbReference>
<dbReference type="EMBL" id="JACICD010000002">
    <property type="protein sequence ID" value="MBB3770529.1"/>
    <property type="molecule type" value="Genomic_DNA"/>
</dbReference>
<dbReference type="Pfam" id="PF00126">
    <property type="entry name" value="HTH_1"/>
    <property type="match status" value="1"/>
</dbReference>
<proteinExistence type="inferred from homology"/>
<feature type="domain" description="HTH lysR-type" evidence="5">
    <location>
        <begin position="2"/>
        <end position="59"/>
    </location>
</feature>
<accession>A0A839Z4K2</accession>
<evidence type="ECO:0000313" key="7">
    <source>
        <dbReference type="Proteomes" id="UP000533469"/>
    </source>
</evidence>
<dbReference type="Gene3D" id="3.40.190.290">
    <property type="match status" value="1"/>
</dbReference>
<dbReference type="GO" id="GO:0006351">
    <property type="term" value="P:DNA-templated transcription"/>
    <property type="evidence" value="ECO:0007669"/>
    <property type="project" value="TreeGrafter"/>
</dbReference>
<dbReference type="InterPro" id="IPR036388">
    <property type="entry name" value="WH-like_DNA-bd_sf"/>
</dbReference>
<dbReference type="PANTHER" id="PTHR30537">
    <property type="entry name" value="HTH-TYPE TRANSCRIPTIONAL REGULATOR"/>
    <property type="match status" value="1"/>
</dbReference>
<evidence type="ECO:0000256" key="1">
    <source>
        <dbReference type="ARBA" id="ARBA00009437"/>
    </source>
</evidence>
<dbReference type="PROSITE" id="PS50931">
    <property type="entry name" value="HTH_LYSR"/>
    <property type="match status" value="1"/>
</dbReference>
<dbReference type="GO" id="GO:0043565">
    <property type="term" value="F:sequence-specific DNA binding"/>
    <property type="evidence" value="ECO:0007669"/>
    <property type="project" value="TreeGrafter"/>
</dbReference>